<name>A0A928V1N1_9SPHI</name>
<proteinExistence type="predicted"/>
<dbReference type="AlphaFoldDB" id="A0A928V1N1"/>
<evidence type="ECO:0000313" key="1">
    <source>
        <dbReference type="EMBL" id="MBE8714499.1"/>
    </source>
</evidence>
<dbReference type="EMBL" id="PRDK01000006">
    <property type="protein sequence ID" value="MBE8714499.1"/>
    <property type="molecule type" value="Genomic_DNA"/>
</dbReference>
<evidence type="ECO:0000313" key="2">
    <source>
        <dbReference type="Proteomes" id="UP000616201"/>
    </source>
</evidence>
<sequence>MLLFSDSKVAQNALLAYNNWVNELKNSVKGIIYSVKLFCLDKPESVKLMFNGKKENHSLNEYVK</sequence>
<protein>
    <submittedName>
        <fullName evidence="1">Uncharacterized protein</fullName>
    </submittedName>
</protein>
<dbReference type="RefSeq" id="WP_231388307.1">
    <property type="nucleotide sequence ID" value="NZ_MU158698.1"/>
</dbReference>
<organism evidence="1 2">
    <name type="scientific">Sphingobacterium hungaricum</name>
    <dbReference type="NCBI Taxonomy" id="2082723"/>
    <lineage>
        <taxon>Bacteria</taxon>
        <taxon>Pseudomonadati</taxon>
        <taxon>Bacteroidota</taxon>
        <taxon>Sphingobacteriia</taxon>
        <taxon>Sphingobacteriales</taxon>
        <taxon>Sphingobacteriaceae</taxon>
        <taxon>Sphingobacterium</taxon>
    </lineage>
</organism>
<keyword evidence="2" id="KW-1185">Reference proteome</keyword>
<reference evidence="1" key="1">
    <citation type="submission" date="2018-02" db="EMBL/GenBank/DDBJ databases">
        <authorList>
            <person name="Vasarhelyi B.M."/>
            <person name="Deshmukh S."/>
            <person name="Balint B."/>
            <person name="Kukolya J."/>
        </authorList>
    </citation>
    <scope>NUCLEOTIDE SEQUENCE</scope>
    <source>
        <strain evidence="1">KB22</strain>
    </source>
</reference>
<dbReference type="Proteomes" id="UP000616201">
    <property type="component" value="Unassembled WGS sequence"/>
</dbReference>
<gene>
    <name evidence="1" type="ORF">C4F49_12480</name>
</gene>
<comment type="caution">
    <text evidence="1">The sequence shown here is derived from an EMBL/GenBank/DDBJ whole genome shotgun (WGS) entry which is preliminary data.</text>
</comment>
<accession>A0A928V1N1</accession>